<dbReference type="AlphaFoldDB" id="X0ZPX6"/>
<evidence type="ECO:0000256" key="2">
    <source>
        <dbReference type="SAM" id="Phobius"/>
    </source>
</evidence>
<protein>
    <submittedName>
        <fullName evidence="3">Uncharacterized protein</fullName>
    </submittedName>
</protein>
<feature type="compositionally biased region" description="Basic and acidic residues" evidence="1">
    <location>
        <begin position="112"/>
        <end position="124"/>
    </location>
</feature>
<organism evidence="3">
    <name type="scientific">marine sediment metagenome</name>
    <dbReference type="NCBI Taxonomy" id="412755"/>
    <lineage>
        <taxon>unclassified sequences</taxon>
        <taxon>metagenomes</taxon>
        <taxon>ecological metagenomes</taxon>
    </lineage>
</organism>
<reference evidence="3" key="1">
    <citation type="journal article" date="2014" name="Front. Microbiol.">
        <title>High frequency of phylogenetically diverse reductive dehalogenase-homologous genes in deep subseafloor sedimentary metagenomes.</title>
        <authorList>
            <person name="Kawai M."/>
            <person name="Futagami T."/>
            <person name="Toyoda A."/>
            <person name="Takaki Y."/>
            <person name="Nishi S."/>
            <person name="Hori S."/>
            <person name="Arai W."/>
            <person name="Tsubouchi T."/>
            <person name="Morono Y."/>
            <person name="Uchiyama I."/>
            <person name="Ito T."/>
            <person name="Fujiyama A."/>
            <person name="Inagaki F."/>
            <person name="Takami H."/>
        </authorList>
    </citation>
    <scope>NUCLEOTIDE SEQUENCE</scope>
    <source>
        <strain evidence="3">Expedition CK06-06</strain>
    </source>
</reference>
<evidence type="ECO:0000256" key="1">
    <source>
        <dbReference type="SAM" id="MobiDB-lite"/>
    </source>
</evidence>
<evidence type="ECO:0000313" key="3">
    <source>
        <dbReference type="EMBL" id="GAG71790.1"/>
    </source>
</evidence>
<accession>X0ZPX6</accession>
<name>X0ZPX6_9ZZZZ</name>
<proteinExistence type="predicted"/>
<dbReference type="EMBL" id="BART01000396">
    <property type="protein sequence ID" value="GAG71790.1"/>
    <property type="molecule type" value="Genomic_DNA"/>
</dbReference>
<feature type="region of interest" description="Disordered" evidence="1">
    <location>
        <begin position="93"/>
        <end position="125"/>
    </location>
</feature>
<keyword evidence="2" id="KW-0812">Transmembrane</keyword>
<comment type="caution">
    <text evidence="3">The sequence shown here is derived from an EMBL/GenBank/DDBJ whole genome shotgun (WGS) entry which is preliminary data.</text>
</comment>
<sequence>MNALFLILALLSIVAFFVGLVKPSVFTRFLKKRATRKGAATIFGIAAIVFFVLFGITTEPSSPTQPATKPEKVEELTEEEMIIEESITEEKIEEAMEEEPATIEEPIEEEKEPAKPLSEKEVKPEITQLPQQETQKYPSFIEETMDRDCILSCAGGDEVILWDKPTSVAKGARPHDAVPCGTFCWAFNKYYNEEYNITFYAVNTLDPRVKNAWGWITEDLITWLEE</sequence>
<feature type="transmembrane region" description="Helical" evidence="2">
    <location>
        <begin position="39"/>
        <end position="56"/>
    </location>
</feature>
<feature type="compositionally biased region" description="Acidic residues" evidence="1">
    <location>
        <begin position="95"/>
        <end position="111"/>
    </location>
</feature>
<keyword evidence="2" id="KW-0472">Membrane</keyword>
<keyword evidence="2" id="KW-1133">Transmembrane helix</keyword>
<gene>
    <name evidence="3" type="ORF">S01H4_01955</name>
</gene>